<protein>
    <submittedName>
        <fullName evidence="2">Uncharacterized protein</fullName>
    </submittedName>
</protein>
<reference evidence="3" key="1">
    <citation type="submission" date="2024-07" db="EMBL/GenBank/DDBJ databases">
        <title>Two chromosome-level genome assemblies of Korean endemic species Abeliophyllum distichum and Forsythia ovata (Oleaceae).</title>
        <authorList>
            <person name="Jang H."/>
        </authorList>
    </citation>
    <scope>NUCLEOTIDE SEQUENCE [LARGE SCALE GENOMIC DNA]</scope>
</reference>
<organism evidence="2 3">
    <name type="scientific">Abeliophyllum distichum</name>
    <dbReference type="NCBI Taxonomy" id="126358"/>
    <lineage>
        <taxon>Eukaryota</taxon>
        <taxon>Viridiplantae</taxon>
        <taxon>Streptophyta</taxon>
        <taxon>Embryophyta</taxon>
        <taxon>Tracheophyta</taxon>
        <taxon>Spermatophyta</taxon>
        <taxon>Magnoliopsida</taxon>
        <taxon>eudicotyledons</taxon>
        <taxon>Gunneridae</taxon>
        <taxon>Pentapetalae</taxon>
        <taxon>asterids</taxon>
        <taxon>lamiids</taxon>
        <taxon>Lamiales</taxon>
        <taxon>Oleaceae</taxon>
        <taxon>Forsythieae</taxon>
        <taxon>Abeliophyllum</taxon>
    </lineage>
</organism>
<dbReference type="PANTHER" id="PTHR35167">
    <property type="entry name" value="OS05G0216466 PROTEIN"/>
    <property type="match status" value="1"/>
</dbReference>
<feature type="compositionally biased region" description="Basic residues" evidence="1">
    <location>
        <begin position="1"/>
        <end position="12"/>
    </location>
</feature>
<dbReference type="Proteomes" id="UP001604336">
    <property type="component" value="Unassembled WGS sequence"/>
</dbReference>
<feature type="region of interest" description="Disordered" evidence="1">
    <location>
        <begin position="1"/>
        <end position="62"/>
    </location>
</feature>
<name>A0ABD1P9B5_9LAMI</name>
<dbReference type="AlphaFoldDB" id="A0ABD1P9B5"/>
<feature type="compositionally biased region" description="Polar residues" evidence="1">
    <location>
        <begin position="28"/>
        <end position="40"/>
    </location>
</feature>
<evidence type="ECO:0000256" key="1">
    <source>
        <dbReference type="SAM" id="MobiDB-lite"/>
    </source>
</evidence>
<comment type="caution">
    <text evidence="2">The sequence shown here is derived from an EMBL/GenBank/DDBJ whole genome shotgun (WGS) entry which is preliminary data.</text>
</comment>
<accession>A0ABD1P9B5</accession>
<proteinExistence type="predicted"/>
<evidence type="ECO:0000313" key="2">
    <source>
        <dbReference type="EMBL" id="KAL2460474.1"/>
    </source>
</evidence>
<keyword evidence="3" id="KW-1185">Reference proteome</keyword>
<dbReference type="PANTHER" id="PTHR35167:SF3">
    <property type="entry name" value="OS05G0216466 PROTEIN"/>
    <property type="match status" value="1"/>
</dbReference>
<evidence type="ECO:0000313" key="3">
    <source>
        <dbReference type="Proteomes" id="UP001604336"/>
    </source>
</evidence>
<gene>
    <name evidence="2" type="ORF">Adt_43894</name>
</gene>
<sequence>MKKSPSSRKSRKPQMVSNPELDAALQLIQLSGDSDNSKQNHGGDATKSVEQQREESVGDSNEISSTFIRELKACPKRKKRYRSKYRSIVDLYTVTKPVIIKKRGKKPWN</sequence>
<dbReference type="EMBL" id="JBFOLK010000014">
    <property type="protein sequence ID" value="KAL2460474.1"/>
    <property type="molecule type" value="Genomic_DNA"/>
</dbReference>